<evidence type="ECO:0000313" key="1">
    <source>
        <dbReference type="EMBL" id="AQT67950.1"/>
    </source>
</evidence>
<protein>
    <submittedName>
        <fullName evidence="1">Uncharacterized protein</fullName>
    </submittedName>
</protein>
<accession>A0A1U9NK37</accession>
<reference evidence="2" key="1">
    <citation type="submission" date="2017-02" db="EMBL/GenBank/DDBJ databases">
        <title>Comparative genomics and description of representatives of a novel lineage of planctomycetes thriving in anoxic sediments.</title>
        <authorList>
            <person name="Spring S."/>
            <person name="Bunk B."/>
            <person name="Sproer C."/>
        </authorList>
    </citation>
    <scope>NUCLEOTIDE SEQUENCE [LARGE SCALE GENOMIC DNA]</scope>
    <source>
        <strain evidence="2">ST-NAGAB-D1</strain>
    </source>
</reference>
<keyword evidence="2" id="KW-1185">Reference proteome</keyword>
<evidence type="ECO:0000313" key="2">
    <source>
        <dbReference type="Proteomes" id="UP000189674"/>
    </source>
</evidence>
<dbReference type="OrthoDB" id="290419at2"/>
<name>A0A1U9NK37_9BACT</name>
<dbReference type="KEGG" id="alus:STSP2_01102"/>
<dbReference type="AlphaFoldDB" id="A0A1U9NK37"/>
<dbReference type="Proteomes" id="UP000189674">
    <property type="component" value="Chromosome"/>
</dbReference>
<dbReference type="RefSeq" id="WP_146660549.1">
    <property type="nucleotide sequence ID" value="NZ_CP019791.1"/>
</dbReference>
<dbReference type="EMBL" id="CP019791">
    <property type="protein sequence ID" value="AQT67950.1"/>
    <property type="molecule type" value="Genomic_DNA"/>
</dbReference>
<gene>
    <name evidence="1" type="ORF">STSP2_01102</name>
</gene>
<proteinExistence type="predicted"/>
<sequence length="76" mass="8460">MAEGKMQNDWSHTSAVLAMMANVNRDPKKSRSFKPADFNPLENGSDKSQAIVIDESNIHLLKEAFTGRKGNFNGHK</sequence>
<organism evidence="1 2">
    <name type="scientific">Anaerohalosphaera lusitana</name>
    <dbReference type="NCBI Taxonomy" id="1936003"/>
    <lineage>
        <taxon>Bacteria</taxon>
        <taxon>Pseudomonadati</taxon>
        <taxon>Planctomycetota</taxon>
        <taxon>Phycisphaerae</taxon>
        <taxon>Sedimentisphaerales</taxon>
        <taxon>Anaerohalosphaeraceae</taxon>
        <taxon>Anaerohalosphaera</taxon>
    </lineage>
</organism>
<dbReference type="STRING" id="1936003.STSP2_01102"/>